<reference evidence="1" key="1">
    <citation type="journal article" date="2017" name="J. Phycol.">
        <title>Analysis of chloroplast genomes and a supermatrix inform reclassification of the Rhodomelaceae (Rhodophyta).</title>
        <authorList>
            <person name="Diaz-Tapia P."/>
            <person name="Maggs C.A."/>
            <person name="West J.A."/>
            <person name="Verbruggen H."/>
        </authorList>
    </citation>
    <scope>NUCLEOTIDE SEQUENCE</scope>
    <source>
        <strain evidence="1">JW4523</strain>
    </source>
</reference>
<dbReference type="EMBL" id="MF101422">
    <property type="protein sequence ID" value="ARW62259.1"/>
    <property type="molecule type" value="Genomic_DNA"/>
</dbReference>
<sequence length="62" mass="7555">MYSYLQNFYKNFNKNEDNNVEFFNYQNDINETNIPIGWSAICFDETINFYSDYLVKQTKEES</sequence>
<accession>A0A1Z1M8H2</accession>
<dbReference type="AlphaFoldDB" id="A0A1Z1M8H2"/>
<dbReference type="GeneID" id="33355436"/>
<geneLocation type="chloroplast" evidence="1"/>
<proteinExistence type="predicted"/>
<name>A0A1Z1M8H2_9FLOR</name>
<protein>
    <submittedName>
        <fullName evidence="1">Uncharacterized protein</fullName>
    </submittedName>
</protein>
<keyword evidence="1" id="KW-0934">Plastid</keyword>
<dbReference type="RefSeq" id="YP_009393697.1">
    <property type="nucleotide sequence ID" value="NC_035269.1"/>
</dbReference>
<gene>
    <name evidence="1" type="primary">ConsOrf1</name>
</gene>
<evidence type="ECO:0000313" key="1">
    <source>
        <dbReference type="EMBL" id="ARW62259.1"/>
    </source>
</evidence>
<keyword evidence="1" id="KW-0150">Chloroplast</keyword>
<organism evidence="1">
    <name type="scientific">Caloglossa beccarii</name>
    <dbReference type="NCBI Taxonomy" id="131038"/>
    <lineage>
        <taxon>Eukaryota</taxon>
        <taxon>Rhodophyta</taxon>
        <taxon>Florideophyceae</taxon>
        <taxon>Rhodymeniophycidae</taxon>
        <taxon>Ceramiales</taxon>
        <taxon>Delesseriaceae</taxon>
        <taxon>Caloglossa</taxon>
    </lineage>
</organism>